<feature type="signal peptide" evidence="1">
    <location>
        <begin position="1"/>
        <end position="18"/>
    </location>
</feature>
<dbReference type="Proteomes" id="UP000026249">
    <property type="component" value="Unassembled WGS sequence"/>
</dbReference>
<evidence type="ECO:0000313" key="2">
    <source>
        <dbReference type="EMBL" id="KAJ55585.1"/>
    </source>
</evidence>
<accession>A0A037ZGJ8</accession>
<sequence>MAMKLKSSVLICAAFCLAACDPIAPLAPPPVEDAPSDTPIQLFDAEAAAEEAAVAVPTGPQTSVAGLGDVAAPGLWAATSLVVAPQSGTVTYLATGASVTVQLRPLAGEGGTQLSLATFQALGAPITELIEVRIAVQ</sequence>
<proteinExistence type="predicted"/>
<organism evidence="2 3">
    <name type="scientific">Actibacterium mucosum KCTC 23349</name>
    <dbReference type="NCBI Taxonomy" id="1454373"/>
    <lineage>
        <taxon>Bacteria</taxon>
        <taxon>Pseudomonadati</taxon>
        <taxon>Pseudomonadota</taxon>
        <taxon>Alphaproteobacteria</taxon>
        <taxon>Rhodobacterales</taxon>
        <taxon>Roseobacteraceae</taxon>
        <taxon>Actibacterium</taxon>
    </lineage>
</organism>
<feature type="chain" id="PRO_5001563968" description="D-galactarate dehydratase" evidence="1">
    <location>
        <begin position="19"/>
        <end position="137"/>
    </location>
</feature>
<keyword evidence="3" id="KW-1185">Reference proteome</keyword>
<evidence type="ECO:0000256" key="1">
    <source>
        <dbReference type="SAM" id="SignalP"/>
    </source>
</evidence>
<dbReference type="EMBL" id="JFKE01000004">
    <property type="protein sequence ID" value="KAJ55585.1"/>
    <property type="molecule type" value="Genomic_DNA"/>
</dbReference>
<protein>
    <recommendedName>
        <fullName evidence="4">D-galactarate dehydratase</fullName>
    </recommendedName>
</protein>
<gene>
    <name evidence="2" type="ORF">ACMU_12895</name>
</gene>
<name>A0A037ZGJ8_9RHOB</name>
<evidence type="ECO:0000313" key="3">
    <source>
        <dbReference type="Proteomes" id="UP000026249"/>
    </source>
</evidence>
<comment type="caution">
    <text evidence="2">The sequence shown here is derived from an EMBL/GenBank/DDBJ whole genome shotgun (WGS) entry which is preliminary data.</text>
</comment>
<dbReference type="STRING" id="1454373.ACMU_12895"/>
<reference evidence="2 3" key="1">
    <citation type="submission" date="2014-03" db="EMBL/GenBank/DDBJ databases">
        <title>Draft Genome Sequence of Actibacterium mucosum KCTC 23349, a Marine Alphaproteobacterium with Complex Ionic Requirements Isolated from Mediterranean Seawater at Malvarrosa Beach, Valencia, Spain.</title>
        <authorList>
            <person name="Arahal D.R."/>
            <person name="Shao Z."/>
            <person name="Lai Q."/>
            <person name="Pujalte M.J."/>
        </authorList>
    </citation>
    <scope>NUCLEOTIDE SEQUENCE [LARGE SCALE GENOMIC DNA]</scope>
    <source>
        <strain evidence="2 3">KCTC 23349</strain>
    </source>
</reference>
<keyword evidence="1" id="KW-0732">Signal</keyword>
<dbReference type="AlphaFoldDB" id="A0A037ZGJ8"/>
<evidence type="ECO:0008006" key="4">
    <source>
        <dbReference type="Google" id="ProtNLM"/>
    </source>
</evidence>